<evidence type="ECO:0000259" key="11">
    <source>
        <dbReference type="PROSITE" id="PS50262"/>
    </source>
</evidence>
<reference evidence="12 13" key="1">
    <citation type="journal article" date="2021" name="Elife">
        <title>Chloroplast acquisition without the gene transfer in kleptoplastic sea slugs, Plakobranchus ocellatus.</title>
        <authorList>
            <person name="Maeda T."/>
            <person name="Takahashi S."/>
            <person name="Yoshida T."/>
            <person name="Shimamura S."/>
            <person name="Takaki Y."/>
            <person name="Nagai Y."/>
            <person name="Toyoda A."/>
            <person name="Suzuki Y."/>
            <person name="Arimoto A."/>
            <person name="Ishii H."/>
            <person name="Satoh N."/>
            <person name="Nishiyama T."/>
            <person name="Hasebe M."/>
            <person name="Maruyama T."/>
            <person name="Minagawa J."/>
            <person name="Obokata J."/>
            <person name="Shigenobu S."/>
        </authorList>
    </citation>
    <scope>NUCLEOTIDE SEQUENCE [LARGE SCALE GENOMIC DNA]</scope>
</reference>
<evidence type="ECO:0000256" key="7">
    <source>
        <dbReference type="ARBA" id="ARBA00023157"/>
    </source>
</evidence>
<evidence type="ECO:0000313" key="12">
    <source>
        <dbReference type="EMBL" id="GFO35850.1"/>
    </source>
</evidence>
<keyword evidence="2" id="KW-1003">Cell membrane</keyword>
<keyword evidence="5" id="KW-0297">G-protein coupled receptor</keyword>
<feature type="domain" description="G-protein coupled receptors family 1 profile" evidence="11">
    <location>
        <begin position="88"/>
        <end position="127"/>
    </location>
</feature>
<evidence type="ECO:0000256" key="1">
    <source>
        <dbReference type="ARBA" id="ARBA00004651"/>
    </source>
</evidence>
<dbReference type="Gene3D" id="1.20.1070.10">
    <property type="entry name" value="Rhodopsin 7-helix transmembrane proteins"/>
    <property type="match status" value="1"/>
</dbReference>
<name>A0AAV4CVE9_9GAST</name>
<evidence type="ECO:0000256" key="8">
    <source>
        <dbReference type="ARBA" id="ARBA00023170"/>
    </source>
</evidence>
<evidence type="ECO:0000256" key="5">
    <source>
        <dbReference type="ARBA" id="ARBA00023040"/>
    </source>
</evidence>
<dbReference type="AlphaFoldDB" id="A0AAV4CVE9"/>
<dbReference type="GO" id="GO:0005886">
    <property type="term" value="C:plasma membrane"/>
    <property type="evidence" value="ECO:0007669"/>
    <property type="project" value="UniProtKB-SubCell"/>
</dbReference>
<dbReference type="GO" id="GO:0004993">
    <property type="term" value="F:G protein-coupled serotonin receptor activity"/>
    <property type="evidence" value="ECO:0007669"/>
    <property type="project" value="UniProtKB-ARBA"/>
</dbReference>
<keyword evidence="7" id="KW-1015">Disulfide bond</keyword>
<dbReference type="SUPFAM" id="SSF81321">
    <property type="entry name" value="Family A G protein-coupled receptor-like"/>
    <property type="match status" value="1"/>
</dbReference>
<dbReference type="PANTHER" id="PTHR24248">
    <property type="entry name" value="ADRENERGIC RECEPTOR-RELATED G-PROTEIN COUPLED RECEPTOR"/>
    <property type="match status" value="1"/>
</dbReference>
<proteinExistence type="predicted"/>
<feature type="transmembrane region" description="Helical" evidence="10">
    <location>
        <begin position="73"/>
        <end position="96"/>
    </location>
</feature>
<evidence type="ECO:0000256" key="2">
    <source>
        <dbReference type="ARBA" id="ARBA00022475"/>
    </source>
</evidence>
<evidence type="ECO:0000256" key="3">
    <source>
        <dbReference type="ARBA" id="ARBA00022692"/>
    </source>
</evidence>
<dbReference type="Proteomes" id="UP000735302">
    <property type="component" value="Unassembled WGS sequence"/>
</dbReference>
<dbReference type="Pfam" id="PF00001">
    <property type="entry name" value="7tm_1"/>
    <property type="match status" value="1"/>
</dbReference>
<dbReference type="PRINTS" id="PR00237">
    <property type="entry name" value="GPCRRHODOPSN"/>
</dbReference>
<protein>
    <submittedName>
        <fullName evidence="12">5-hydroxytryptamine receptor 2a</fullName>
    </submittedName>
</protein>
<dbReference type="PROSITE" id="PS50262">
    <property type="entry name" value="G_PROTEIN_RECEP_F1_2"/>
    <property type="match status" value="1"/>
</dbReference>
<keyword evidence="3 10" id="KW-0812">Transmembrane</keyword>
<organism evidence="12 13">
    <name type="scientific">Plakobranchus ocellatus</name>
    <dbReference type="NCBI Taxonomy" id="259542"/>
    <lineage>
        <taxon>Eukaryota</taxon>
        <taxon>Metazoa</taxon>
        <taxon>Spiralia</taxon>
        <taxon>Lophotrochozoa</taxon>
        <taxon>Mollusca</taxon>
        <taxon>Gastropoda</taxon>
        <taxon>Heterobranchia</taxon>
        <taxon>Euthyneura</taxon>
        <taxon>Panpulmonata</taxon>
        <taxon>Sacoglossa</taxon>
        <taxon>Placobranchoidea</taxon>
        <taxon>Plakobranchidae</taxon>
        <taxon>Plakobranchus</taxon>
    </lineage>
</organism>
<keyword evidence="13" id="KW-1185">Reference proteome</keyword>
<comment type="subcellular location">
    <subcellularLocation>
        <location evidence="1">Cell membrane</location>
        <topology evidence="1">Multi-pass membrane protein</topology>
    </subcellularLocation>
</comment>
<evidence type="ECO:0000256" key="4">
    <source>
        <dbReference type="ARBA" id="ARBA00022989"/>
    </source>
</evidence>
<sequence>MGSNSQPSGPSPAVSSPSSIYLSPNISSSSFSSSPSDLMDSNLTVFGDSGQIGHMTGTHMTGSGSDYVQPLNWGMLGLTLIIVCTAVGNLLVCLAVCWEKRLQNMTNYFLMSLAIADFLVSLLVMPLGMVVEMFAPTQQDDLRPLGLLKTRASCGARTRAIKAKAP</sequence>
<keyword evidence="6 10" id="KW-0472">Membrane</keyword>
<dbReference type="EMBL" id="BLXT01007005">
    <property type="protein sequence ID" value="GFO35850.1"/>
    <property type="molecule type" value="Genomic_DNA"/>
</dbReference>
<dbReference type="GO" id="GO:0071880">
    <property type="term" value="P:adenylate cyclase-activating adrenergic receptor signaling pathway"/>
    <property type="evidence" value="ECO:0007669"/>
    <property type="project" value="TreeGrafter"/>
</dbReference>
<evidence type="ECO:0000313" key="13">
    <source>
        <dbReference type="Proteomes" id="UP000735302"/>
    </source>
</evidence>
<gene>
    <name evidence="12" type="ORF">PoB_006235500</name>
</gene>
<keyword evidence="4 10" id="KW-1133">Transmembrane helix</keyword>
<accession>A0AAV4CVE9</accession>
<comment type="caution">
    <text evidence="12">The sequence shown here is derived from an EMBL/GenBank/DDBJ whole genome shotgun (WGS) entry which is preliminary data.</text>
</comment>
<evidence type="ECO:0000256" key="9">
    <source>
        <dbReference type="ARBA" id="ARBA00023224"/>
    </source>
</evidence>
<evidence type="ECO:0000256" key="10">
    <source>
        <dbReference type="SAM" id="Phobius"/>
    </source>
</evidence>
<feature type="transmembrane region" description="Helical" evidence="10">
    <location>
        <begin position="108"/>
        <end position="131"/>
    </location>
</feature>
<evidence type="ECO:0000256" key="6">
    <source>
        <dbReference type="ARBA" id="ARBA00023136"/>
    </source>
</evidence>
<dbReference type="InterPro" id="IPR000276">
    <property type="entry name" value="GPCR_Rhodpsn"/>
</dbReference>
<dbReference type="InterPro" id="IPR017452">
    <property type="entry name" value="GPCR_Rhodpsn_7TM"/>
</dbReference>
<keyword evidence="8 12" id="KW-0675">Receptor</keyword>
<dbReference type="PANTHER" id="PTHR24248:SF199">
    <property type="entry name" value="IP13425P-RELATED"/>
    <property type="match status" value="1"/>
</dbReference>
<keyword evidence="9" id="KW-0807">Transducer</keyword>
<dbReference type="GO" id="GO:0043410">
    <property type="term" value="P:positive regulation of MAPK cascade"/>
    <property type="evidence" value="ECO:0007669"/>
    <property type="project" value="TreeGrafter"/>
</dbReference>